<name>A0AAD7ZH45_DIPPU</name>
<proteinExistence type="predicted"/>
<dbReference type="InterPro" id="IPR013244">
    <property type="entry name" value="Sec39_domain"/>
</dbReference>
<reference evidence="6" key="1">
    <citation type="journal article" date="2023" name="IScience">
        <title>Live-bearing cockroach genome reveals convergent evolutionary mechanisms linked to viviparity in insects and beyond.</title>
        <authorList>
            <person name="Fouks B."/>
            <person name="Harrison M.C."/>
            <person name="Mikhailova A.A."/>
            <person name="Marchal E."/>
            <person name="English S."/>
            <person name="Carruthers M."/>
            <person name="Jennings E.C."/>
            <person name="Chiamaka E.L."/>
            <person name="Frigard R.A."/>
            <person name="Pippel M."/>
            <person name="Attardo G.M."/>
            <person name="Benoit J.B."/>
            <person name="Bornberg-Bauer E."/>
            <person name="Tobe S.S."/>
        </authorList>
    </citation>
    <scope>NUCLEOTIDE SEQUENCE</scope>
    <source>
        <strain evidence="6">Stay&amp;Tobe</strain>
    </source>
</reference>
<feature type="domain" description="Sec39" evidence="5">
    <location>
        <begin position="151"/>
        <end position="436"/>
    </location>
</feature>
<evidence type="ECO:0000256" key="1">
    <source>
        <dbReference type="ARBA" id="ARBA00004240"/>
    </source>
</evidence>
<feature type="non-terminal residue" evidence="6">
    <location>
        <position position="1"/>
    </location>
</feature>
<evidence type="ECO:0000313" key="7">
    <source>
        <dbReference type="Proteomes" id="UP001233999"/>
    </source>
</evidence>
<dbReference type="GO" id="GO:0070939">
    <property type="term" value="C:Dsl1/NZR complex"/>
    <property type="evidence" value="ECO:0007669"/>
    <property type="project" value="TreeGrafter"/>
</dbReference>
<dbReference type="PANTHER" id="PTHR15922:SF2">
    <property type="entry name" value="NBAS SUBUNIT OF NRZ TETHERING COMPLEX"/>
    <property type="match status" value="1"/>
</dbReference>
<evidence type="ECO:0000313" key="6">
    <source>
        <dbReference type="EMBL" id="KAJ9580565.1"/>
    </source>
</evidence>
<keyword evidence="7" id="KW-1185">Reference proteome</keyword>
<evidence type="ECO:0000259" key="5">
    <source>
        <dbReference type="Pfam" id="PF08314"/>
    </source>
</evidence>
<dbReference type="GO" id="GO:0000149">
    <property type="term" value="F:SNARE binding"/>
    <property type="evidence" value="ECO:0007669"/>
    <property type="project" value="TreeGrafter"/>
</dbReference>
<comment type="subcellular location">
    <subcellularLocation>
        <location evidence="1">Endoplasmic reticulum</location>
    </subcellularLocation>
</comment>
<evidence type="ECO:0000256" key="3">
    <source>
        <dbReference type="ARBA" id="ARBA00022824"/>
    </source>
</evidence>
<dbReference type="Proteomes" id="UP001233999">
    <property type="component" value="Unassembled WGS sequence"/>
</dbReference>
<reference evidence="6" key="2">
    <citation type="submission" date="2023-05" db="EMBL/GenBank/DDBJ databases">
        <authorList>
            <person name="Fouks B."/>
        </authorList>
    </citation>
    <scope>NUCLEOTIDE SEQUENCE</scope>
    <source>
        <strain evidence="6">Stay&amp;Tobe</strain>
        <tissue evidence="6">Testes</tissue>
    </source>
</reference>
<evidence type="ECO:0000256" key="4">
    <source>
        <dbReference type="ARBA" id="ARBA00022927"/>
    </source>
</evidence>
<keyword evidence="3" id="KW-0256">Endoplasmic reticulum</keyword>
<dbReference type="PANTHER" id="PTHR15922">
    <property type="entry name" value="NEUROBLASTOMA-AMPLIFIED SEQUENCE"/>
    <property type="match status" value="1"/>
</dbReference>
<gene>
    <name evidence="6" type="ORF">L9F63_024258</name>
</gene>
<accession>A0AAD7ZH45</accession>
<dbReference type="GO" id="GO:0015031">
    <property type="term" value="P:protein transport"/>
    <property type="evidence" value="ECO:0007669"/>
    <property type="project" value="UniProtKB-KW"/>
</dbReference>
<protein>
    <recommendedName>
        <fullName evidence="5">Sec39 domain-containing protein</fullName>
    </recommendedName>
</protein>
<evidence type="ECO:0000256" key="2">
    <source>
        <dbReference type="ARBA" id="ARBA00022448"/>
    </source>
</evidence>
<dbReference type="Pfam" id="PF08314">
    <property type="entry name" value="Sec39"/>
    <property type="match status" value="1"/>
</dbReference>
<sequence length="723" mass="82020">SDEATFVDDLKRILLPFLLRCEKMSPGSRKHLLQAYLTELSSHGLSLPLKLFEYVHNENPNLLVPTLEEKMSLALSSIYAYPNCDQLSTAFLILQHIPERSYSSNHSIIALQNQLNELERDIHAAEILARNSIYKPLSFIQDNKSVVTVSHQLLVRLARNIAKKVQPPSESEWEQLLNDIRDLQKICFTCISTEVCFEVYVATLLSSGCEKNIRSAVNFLNCQQVDYRNRKISYNNSVKLVLNAAMEYFDSAGSLDDPVMDLARSCLSLITDDNEEIKQLQDLIGALQLLSDFGITMLPLQVVILLCTERLRLVEVSIQSKPTAYRNKQKLFQLSNKLQVCGKDLRQREGKILVLIAEAALEVFDYQFCAEICQELVSKSHAIGWQVVQKLGQSEDFDNFSLRCELLGFALLFCPDDIIEDLVHTRCSLEVQLLQEQINAMMKQETIASDEEEFSDVQGLISPLTPSKEFKTLLNIIEVAVESVKNTAFSPTSAGSKSICVTPDDSVRSENEAFEQQGFPAFYSELQPDCHISSYCTKYDRYAEPEITDPILKVSQAFLRTLQLEGTISHGKFEKNSQVLLQISEKYLAEDACLGLGYILPIDDLSLVDTCFCHLICSSLALQLAAYFYSLKGYIEIMDCTELSLENQRNIYYIPPREIIEHMFQIASKLDKSVDWAQLLIKYWKLMIDFQQGEKLQSLGCGVDSQRFTRDTQYQQDSILGLA</sequence>
<comment type="caution">
    <text evidence="6">The sequence shown here is derived from an EMBL/GenBank/DDBJ whole genome shotgun (WGS) entry which is preliminary data.</text>
</comment>
<dbReference type="AlphaFoldDB" id="A0AAD7ZH45"/>
<dbReference type="EMBL" id="JASPKZ010008269">
    <property type="protein sequence ID" value="KAJ9580565.1"/>
    <property type="molecule type" value="Genomic_DNA"/>
</dbReference>
<organism evidence="6 7">
    <name type="scientific">Diploptera punctata</name>
    <name type="common">Pacific beetle cockroach</name>
    <dbReference type="NCBI Taxonomy" id="6984"/>
    <lineage>
        <taxon>Eukaryota</taxon>
        <taxon>Metazoa</taxon>
        <taxon>Ecdysozoa</taxon>
        <taxon>Arthropoda</taxon>
        <taxon>Hexapoda</taxon>
        <taxon>Insecta</taxon>
        <taxon>Pterygota</taxon>
        <taxon>Neoptera</taxon>
        <taxon>Polyneoptera</taxon>
        <taxon>Dictyoptera</taxon>
        <taxon>Blattodea</taxon>
        <taxon>Blaberoidea</taxon>
        <taxon>Blaberidae</taxon>
        <taxon>Diplopterinae</taxon>
        <taxon>Diploptera</taxon>
    </lineage>
</organism>
<feature type="non-terminal residue" evidence="6">
    <location>
        <position position="723"/>
    </location>
</feature>
<dbReference type="GO" id="GO:0006890">
    <property type="term" value="P:retrograde vesicle-mediated transport, Golgi to endoplasmic reticulum"/>
    <property type="evidence" value="ECO:0007669"/>
    <property type="project" value="InterPro"/>
</dbReference>
<keyword evidence="4" id="KW-0653">Protein transport</keyword>
<keyword evidence="2" id="KW-0813">Transport</keyword>